<evidence type="ECO:0000256" key="3">
    <source>
        <dbReference type="SAM" id="SignalP"/>
    </source>
</evidence>
<keyword evidence="3" id="KW-0732">Signal</keyword>
<keyword evidence="2" id="KW-0812">Transmembrane</keyword>
<feature type="region of interest" description="Disordered" evidence="1">
    <location>
        <begin position="152"/>
        <end position="196"/>
    </location>
</feature>
<comment type="caution">
    <text evidence="4">The sequence shown here is derived from an EMBL/GenBank/DDBJ whole genome shotgun (WGS) entry which is preliminary data.</text>
</comment>
<feature type="transmembrane region" description="Helical" evidence="2">
    <location>
        <begin position="59"/>
        <end position="84"/>
    </location>
</feature>
<gene>
    <name evidence="4" type="ORF">ElyMa_003757700</name>
</gene>
<reference evidence="4 5" key="1">
    <citation type="journal article" date="2021" name="Elife">
        <title>Chloroplast acquisition without the gene transfer in kleptoplastic sea slugs, Plakobranchus ocellatus.</title>
        <authorList>
            <person name="Maeda T."/>
            <person name="Takahashi S."/>
            <person name="Yoshida T."/>
            <person name="Shimamura S."/>
            <person name="Takaki Y."/>
            <person name="Nagai Y."/>
            <person name="Toyoda A."/>
            <person name="Suzuki Y."/>
            <person name="Arimoto A."/>
            <person name="Ishii H."/>
            <person name="Satoh N."/>
            <person name="Nishiyama T."/>
            <person name="Hasebe M."/>
            <person name="Maruyama T."/>
            <person name="Minagawa J."/>
            <person name="Obokata J."/>
            <person name="Shigenobu S."/>
        </authorList>
    </citation>
    <scope>NUCLEOTIDE SEQUENCE [LARGE SCALE GENOMIC DNA]</scope>
</reference>
<evidence type="ECO:0000256" key="2">
    <source>
        <dbReference type="SAM" id="Phobius"/>
    </source>
</evidence>
<keyword evidence="5" id="KW-1185">Reference proteome</keyword>
<feature type="chain" id="PRO_5043349133" description="Vesicular, overexpressed in cancer, prosurvival protein 1" evidence="3">
    <location>
        <begin position="22"/>
        <end position="196"/>
    </location>
</feature>
<evidence type="ECO:0008006" key="6">
    <source>
        <dbReference type="Google" id="ProtNLM"/>
    </source>
</evidence>
<dbReference type="AlphaFoldDB" id="A0AAV4F7X5"/>
<dbReference type="Proteomes" id="UP000762676">
    <property type="component" value="Unassembled WGS sequence"/>
</dbReference>
<organism evidence="4 5">
    <name type="scientific">Elysia marginata</name>
    <dbReference type="NCBI Taxonomy" id="1093978"/>
    <lineage>
        <taxon>Eukaryota</taxon>
        <taxon>Metazoa</taxon>
        <taxon>Spiralia</taxon>
        <taxon>Lophotrochozoa</taxon>
        <taxon>Mollusca</taxon>
        <taxon>Gastropoda</taxon>
        <taxon>Heterobranchia</taxon>
        <taxon>Euthyneura</taxon>
        <taxon>Panpulmonata</taxon>
        <taxon>Sacoglossa</taxon>
        <taxon>Placobranchoidea</taxon>
        <taxon>Plakobranchidae</taxon>
        <taxon>Elysia</taxon>
    </lineage>
</organism>
<keyword evidence="2" id="KW-1133">Transmembrane helix</keyword>
<feature type="compositionally biased region" description="Pro residues" evidence="1">
    <location>
        <begin position="166"/>
        <end position="178"/>
    </location>
</feature>
<name>A0AAV4F7X5_9GAST</name>
<protein>
    <recommendedName>
        <fullName evidence="6">Vesicular, overexpressed in cancer, prosurvival protein 1</fullName>
    </recommendedName>
</protein>
<evidence type="ECO:0000313" key="5">
    <source>
        <dbReference type="Proteomes" id="UP000762676"/>
    </source>
</evidence>
<keyword evidence="2" id="KW-0472">Membrane</keyword>
<dbReference type="EMBL" id="BMAT01007711">
    <property type="protein sequence ID" value="GFR69472.1"/>
    <property type="molecule type" value="Genomic_DNA"/>
</dbReference>
<proteinExistence type="predicted"/>
<evidence type="ECO:0000256" key="1">
    <source>
        <dbReference type="SAM" id="MobiDB-lite"/>
    </source>
</evidence>
<feature type="signal peptide" evidence="3">
    <location>
        <begin position="1"/>
        <end position="21"/>
    </location>
</feature>
<evidence type="ECO:0000313" key="4">
    <source>
        <dbReference type="EMBL" id="GFR69472.1"/>
    </source>
</evidence>
<sequence length="196" mass="20466">MDGTGAYLLLVFLTTLGCALSEVCTEIYGYSHKPRARTFHCSFGCCGPDYDQHCCVSHAGVIVGIVFACIFGIAFLSACVCCFLKHHGARGRMVRPAASGANQTVVEAAATIQPTSQTGVFIVSNGTGPPAYQTTVVSSYFNSGTQASFTPSAFQPKPPAYEDVSAPPPAYTSPPPPPHYDDIGGGKWAGGETNSS</sequence>
<accession>A0AAV4F7X5</accession>